<accession>A0A0D3KD36</accession>
<feature type="region of interest" description="Disordered" evidence="1">
    <location>
        <begin position="187"/>
        <end position="215"/>
    </location>
</feature>
<dbReference type="Proteomes" id="UP000013827">
    <property type="component" value="Unassembled WGS sequence"/>
</dbReference>
<feature type="transmembrane region" description="Helical" evidence="2">
    <location>
        <begin position="103"/>
        <end position="121"/>
    </location>
</feature>
<evidence type="ECO:0000256" key="1">
    <source>
        <dbReference type="SAM" id="MobiDB-lite"/>
    </source>
</evidence>
<dbReference type="AlphaFoldDB" id="A0A0D3KD36"/>
<keyword evidence="4" id="KW-1185">Reference proteome</keyword>
<evidence type="ECO:0000256" key="2">
    <source>
        <dbReference type="SAM" id="Phobius"/>
    </source>
</evidence>
<dbReference type="RefSeq" id="XP_005786100.1">
    <property type="nucleotide sequence ID" value="XM_005786043.1"/>
</dbReference>
<dbReference type="HOGENOM" id="CLU_502937_0_0_1"/>
<feature type="transmembrane region" description="Helical" evidence="2">
    <location>
        <begin position="45"/>
        <end position="68"/>
    </location>
</feature>
<keyword evidence="2" id="KW-1133">Transmembrane helix</keyword>
<organism evidence="3 4">
    <name type="scientific">Emiliania huxleyi (strain CCMP1516)</name>
    <dbReference type="NCBI Taxonomy" id="280463"/>
    <lineage>
        <taxon>Eukaryota</taxon>
        <taxon>Haptista</taxon>
        <taxon>Haptophyta</taxon>
        <taxon>Prymnesiophyceae</taxon>
        <taxon>Isochrysidales</taxon>
        <taxon>Noelaerhabdaceae</taxon>
        <taxon>Emiliania</taxon>
    </lineage>
</organism>
<reference evidence="3" key="2">
    <citation type="submission" date="2024-10" db="UniProtKB">
        <authorList>
            <consortium name="EnsemblProtists"/>
        </authorList>
    </citation>
    <scope>IDENTIFICATION</scope>
</reference>
<name>A0A0D3KD36_EMIH1</name>
<dbReference type="EnsemblProtists" id="EOD33671">
    <property type="protein sequence ID" value="EOD33671"/>
    <property type="gene ID" value="EMIHUDRAFT_111662"/>
</dbReference>
<evidence type="ECO:0000313" key="4">
    <source>
        <dbReference type="Proteomes" id="UP000013827"/>
    </source>
</evidence>
<dbReference type="PaxDb" id="2903-EOD33671"/>
<keyword evidence="2" id="KW-0472">Membrane</keyword>
<sequence>MANPITDYSGDPITLDDNLGLRPRARAVSGLRPCARAIFGSAPPIIQLALSIATSIFVVTVDFVHYFLTAARRLVVCARERFTAACALSAAPSLGASHAGSEVYCVFTILLTVILAVAVSGPTPVPVPSEPLPDMISINGACHFALTSSSASAQPPGRPPGAPGRQTDGWFTTVLTGGAEATAEAAAHKANQPAKASAQTEAEAPVTAAQTKAPAAAATRKPWWNLFRTCNISAVAVATVEQGIASIKCDDSARTAGAHPAGARDACAALDYDRTRPAAASAVAERSASASAASAIAVGRTVERGIASVKTFVFERDAAPRTAGALRASARDASAGLDCERTSSAASAVAERSASASAASAVAVGRTVEQGVATVKCAASPRTAGALLASARDACAALDYDRTRPAAASTVAELSASASATSAVAAAVTVEYSSLASVIESDNSHRTASASRFSFHSFTSGSAPRRASVKGDLGLRPRARAVSGLRPCARAFSGSAPRLASVKGDSRMSTTPSSCRLRPCPHRRRDLRYIPDAFSIGPGGGV</sequence>
<evidence type="ECO:0000313" key="3">
    <source>
        <dbReference type="EnsemblProtists" id="EOD33671"/>
    </source>
</evidence>
<keyword evidence="2" id="KW-0812">Transmembrane</keyword>
<reference evidence="4" key="1">
    <citation type="journal article" date="2013" name="Nature">
        <title>Pan genome of the phytoplankton Emiliania underpins its global distribution.</title>
        <authorList>
            <person name="Read B.A."/>
            <person name="Kegel J."/>
            <person name="Klute M.J."/>
            <person name="Kuo A."/>
            <person name="Lefebvre S.C."/>
            <person name="Maumus F."/>
            <person name="Mayer C."/>
            <person name="Miller J."/>
            <person name="Monier A."/>
            <person name="Salamov A."/>
            <person name="Young J."/>
            <person name="Aguilar M."/>
            <person name="Claverie J.M."/>
            <person name="Frickenhaus S."/>
            <person name="Gonzalez K."/>
            <person name="Herman E.K."/>
            <person name="Lin Y.C."/>
            <person name="Napier J."/>
            <person name="Ogata H."/>
            <person name="Sarno A.F."/>
            <person name="Shmutz J."/>
            <person name="Schroeder D."/>
            <person name="de Vargas C."/>
            <person name="Verret F."/>
            <person name="von Dassow P."/>
            <person name="Valentin K."/>
            <person name="Van de Peer Y."/>
            <person name="Wheeler G."/>
            <person name="Dacks J.B."/>
            <person name="Delwiche C.F."/>
            <person name="Dyhrman S.T."/>
            <person name="Glockner G."/>
            <person name="John U."/>
            <person name="Richards T."/>
            <person name="Worden A.Z."/>
            <person name="Zhang X."/>
            <person name="Grigoriev I.V."/>
            <person name="Allen A.E."/>
            <person name="Bidle K."/>
            <person name="Borodovsky M."/>
            <person name="Bowler C."/>
            <person name="Brownlee C."/>
            <person name="Cock J.M."/>
            <person name="Elias M."/>
            <person name="Gladyshev V.N."/>
            <person name="Groth M."/>
            <person name="Guda C."/>
            <person name="Hadaegh A."/>
            <person name="Iglesias-Rodriguez M.D."/>
            <person name="Jenkins J."/>
            <person name="Jones B.M."/>
            <person name="Lawson T."/>
            <person name="Leese F."/>
            <person name="Lindquist E."/>
            <person name="Lobanov A."/>
            <person name="Lomsadze A."/>
            <person name="Malik S.B."/>
            <person name="Marsh M.E."/>
            <person name="Mackinder L."/>
            <person name="Mock T."/>
            <person name="Mueller-Roeber B."/>
            <person name="Pagarete A."/>
            <person name="Parker M."/>
            <person name="Probert I."/>
            <person name="Quesneville H."/>
            <person name="Raines C."/>
            <person name="Rensing S.A."/>
            <person name="Riano-Pachon D.M."/>
            <person name="Richier S."/>
            <person name="Rokitta S."/>
            <person name="Shiraiwa Y."/>
            <person name="Soanes D.M."/>
            <person name="van der Giezen M."/>
            <person name="Wahlund T.M."/>
            <person name="Williams B."/>
            <person name="Wilson W."/>
            <person name="Wolfe G."/>
            <person name="Wurch L.L."/>
        </authorList>
    </citation>
    <scope>NUCLEOTIDE SEQUENCE</scope>
</reference>
<dbReference type="KEGG" id="ehx:EMIHUDRAFT_111662"/>
<protein>
    <submittedName>
        <fullName evidence="3">Uncharacterized protein</fullName>
    </submittedName>
</protein>
<dbReference type="GeneID" id="17278942"/>
<proteinExistence type="predicted"/>
<feature type="region of interest" description="Disordered" evidence="1">
    <location>
        <begin position="148"/>
        <end position="170"/>
    </location>
</feature>